<evidence type="ECO:0000259" key="22">
    <source>
        <dbReference type="PROSITE" id="PS50894"/>
    </source>
</evidence>
<feature type="transmembrane region" description="Helical" evidence="19">
    <location>
        <begin position="51"/>
        <end position="77"/>
    </location>
</feature>
<evidence type="ECO:0000256" key="12">
    <source>
        <dbReference type="ARBA" id="ARBA00022989"/>
    </source>
</evidence>
<dbReference type="InterPro" id="IPR004358">
    <property type="entry name" value="Sig_transdc_His_kin-like_C"/>
</dbReference>
<reference evidence="24" key="1">
    <citation type="submission" date="2016-10" db="EMBL/GenBank/DDBJ databases">
        <title>The complete genome sequence of the rumen bacterium Butyrivibrio hungatei MB2003.</title>
        <authorList>
            <person name="Palevich N."/>
            <person name="Kelly W.J."/>
            <person name="Leahy S.C."/>
            <person name="Altermann E."/>
            <person name="Rakonjac J."/>
            <person name="Attwood G.T."/>
        </authorList>
    </citation>
    <scope>NUCLEOTIDE SEQUENCE [LARGE SCALE GENOMIC DNA]</scope>
    <source>
        <strain evidence="24">MB2003</strain>
    </source>
</reference>
<dbReference type="InterPro" id="IPR036097">
    <property type="entry name" value="HisK_dim/P_sf"/>
</dbReference>
<dbReference type="FunFam" id="3.30.565.10:FF:000010">
    <property type="entry name" value="Sensor histidine kinase RcsC"/>
    <property type="match status" value="1"/>
</dbReference>
<dbReference type="GO" id="GO:0005886">
    <property type="term" value="C:plasma membrane"/>
    <property type="evidence" value="ECO:0007669"/>
    <property type="project" value="UniProtKB-SubCell"/>
</dbReference>
<evidence type="ECO:0000313" key="24">
    <source>
        <dbReference type="Proteomes" id="UP000179284"/>
    </source>
</evidence>
<dbReference type="CDD" id="cd00082">
    <property type="entry name" value="HisKA"/>
    <property type="match status" value="1"/>
</dbReference>
<evidence type="ECO:0000256" key="2">
    <source>
        <dbReference type="ARBA" id="ARBA00004651"/>
    </source>
</evidence>
<evidence type="ECO:0000256" key="11">
    <source>
        <dbReference type="ARBA" id="ARBA00022840"/>
    </source>
</evidence>
<name>A0A1D9NZF7_9FIRM</name>
<keyword evidence="8 19" id="KW-0812">Transmembrane</keyword>
<dbReference type="SUPFAM" id="SSF47226">
    <property type="entry name" value="Histidine-containing phosphotransfer domain, HPT domain"/>
    <property type="match status" value="1"/>
</dbReference>
<feature type="transmembrane region" description="Helical" evidence="19">
    <location>
        <begin position="12"/>
        <end position="30"/>
    </location>
</feature>
<evidence type="ECO:0000256" key="6">
    <source>
        <dbReference type="ARBA" id="ARBA00022475"/>
    </source>
</evidence>
<evidence type="ECO:0000256" key="16">
    <source>
        <dbReference type="ARBA" id="ARBA00074306"/>
    </source>
</evidence>
<evidence type="ECO:0000256" key="18">
    <source>
        <dbReference type="PROSITE-ProRule" id="PRU00169"/>
    </source>
</evidence>
<accession>A0A1D9NZF7</accession>
<dbReference type="PANTHER" id="PTHR45339:SF1">
    <property type="entry name" value="HYBRID SIGNAL TRANSDUCTION HISTIDINE KINASE J"/>
    <property type="match status" value="1"/>
</dbReference>
<feature type="domain" description="Histidine kinase" evidence="20">
    <location>
        <begin position="412"/>
        <end position="641"/>
    </location>
</feature>
<evidence type="ECO:0000259" key="21">
    <source>
        <dbReference type="PROSITE" id="PS50110"/>
    </source>
</evidence>
<dbReference type="InterPro" id="IPR008207">
    <property type="entry name" value="Sig_transdc_His_kin_Hpt_dom"/>
</dbReference>
<dbReference type="GO" id="GO:0000155">
    <property type="term" value="F:phosphorelay sensor kinase activity"/>
    <property type="evidence" value="ECO:0007669"/>
    <property type="project" value="InterPro"/>
</dbReference>
<dbReference type="InterPro" id="IPR036641">
    <property type="entry name" value="HPT_dom_sf"/>
</dbReference>
<feature type="modified residue" description="4-aspartylphosphate" evidence="18">
    <location>
        <position position="723"/>
    </location>
</feature>
<dbReference type="SUPFAM" id="SSF55874">
    <property type="entry name" value="ATPase domain of HSP90 chaperone/DNA topoisomerase II/histidine kinase"/>
    <property type="match status" value="1"/>
</dbReference>
<evidence type="ECO:0000256" key="19">
    <source>
        <dbReference type="SAM" id="Phobius"/>
    </source>
</evidence>
<feature type="transmembrane region" description="Helical" evidence="19">
    <location>
        <begin position="114"/>
        <end position="136"/>
    </location>
</feature>
<protein>
    <recommendedName>
        <fullName evidence="16">Circadian input-output histidine kinase CikA</fullName>
        <ecNumber evidence="4">2.7.13.3</ecNumber>
    </recommendedName>
    <alternativeName>
        <fullName evidence="5">Stage 0 sporulation protein A homolog</fullName>
    </alternativeName>
</protein>
<dbReference type="AlphaFoldDB" id="A0A1D9NZF7"/>
<keyword evidence="12 19" id="KW-1133">Transmembrane helix</keyword>
<evidence type="ECO:0000256" key="4">
    <source>
        <dbReference type="ARBA" id="ARBA00012438"/>
    </source>
</evidence>
<dbReference type="Gene3D" id="6.10.340.10">
    <property type="match status" value="1"/>
</dbReference>
<gene>
    <name evidence="23" type="ORF">bhn_I0732</name>
</gene>
<dbReference type="SUPFAM" id="SSF52172">
    <property type="entry name" value="CheY-like"/>
    <property type="match status" value="1"/>
</dbReference>
<evidence type="ECO:0000256" key="3">
    <source>
        <dbReference type="ARBA" id="ARBA00006402"/>
    </source>
</evidence>
<sequence length="1007" mass="114237">MRRMKKVPLSVYVQICMIGVSSILTIFYSKHIFHVEDMNQAFAGIFYAFKYIPIITVTALGGAVPGMVSVLLVFLYRSIVYSSFSYLVFVYLIMACVVDFLARKRFFSNIYKTLLVSVILQLISGDFWGILLFLLSGIDVPSVPFRYYVTYFFNEAPGCLIGCIIVYLTFKKLSPEKKLLLGNGKFYVRPELLSEDERYEVERRSKIGSVVMRIIVFEAIILGISAELASNTLIPTMKVANSTINNSLEKRSWEHATNAEKLESLVSIEVLEGGTADSDGFVEQLGDSVNYQVLSSEFSVKLAMLISIIVIPLAVFVNGYAQRRIAKPIRTLSKAVSDIYNSKDIDIDKKVREVHELQIDTNDEIEDLYHAVDLTFYRLIEYIELVKTRQNIEDQLNMEKSANEAKSRFLSNISHEIRTPINAVLGFDEMILRESTNEKVLEYANDIQSSGKTLLALINDILDFSKIEAGKMEIIPVEYDIRSLINDIINMASIKASEKHLELKLIVDENIPHILFGDEVRIKQCIINLITNAIKYTERGSVTLDMKYERVLAENPEDSYEEKIALAVSVTDTGIGIREEDMKKLDQAFERIDEKRNRTIEGTGLGINIVNSLLNLMDSKLSVKSEYGIGSEFSFTIIQTVVDAEPVGDIVKAFENAAKSTHEYHETFHAPDARILVVDDTRTNLTVVEGLLKQTQIVVDTATSGMEALELVKKNKYDVIFLDHRMPEMDGIQTFHTMEEMPENLNKKVPVIALTANAVSGSREMYYKEGFTNYLSKPVEPIKLEEMIMSYLPSYKVTKPGDKDYVEDTAPKQETEKEAMQDILKINGIDIETAISRCGSPEVAKEVMKDFRLAIDERSGLIEKYFNEKNYKNYTIYVHGLKSSARAIGALDLADKAEYLEECGNKEDVEMIEKLTPSLLEQYRSYINKLDSLFEEDNSDKPLIDPKELEGAFLSMKEFVAASYFDSADDIMNMLDEYQIPKEYADKYHDVKRLLAAVDRDGLLRIL</sequence>
<evidence type="ECO:0000256" key="14">
    <source>
        <dbReference type="ARBA" id="ARBA00023136"/>
    </source>
</evidence>
<keyword evidence="9" id="KW-0547">Nucleotide-binding</keyword>
<keyword evidence="11" id="KW-0067">ATP-binding</keyword>
<keyword evidence="10 23" id="KW-0808">Transferase</keyword>
<dbReference type="InterPro" id="IPR011006">
    <property type="entry name" value="CheY-like_superfamily"/>
</dbReference>
<dbReference type="SMART" id="SM00388">
    <property type="entry name" value="HisKA"/>
    <property type="match status" value="1"/>
</dbReference>
<keyword evidence="24" id="KW-1185">Reference proteome</keyword>
<dbReference type="OrthoDB" id="9813048at2"/>
<dbReference type="Gene3D" id="3.40.50.2300">
    <property type="match status" value="1"/>
</dbReference>
<dbReference type="EC" id="2.7.13.3" evidence="4"/>
<evidence type="ECO:0000313" key="23">
    <source>
        <dbReference type="EMBL" id="AOZ95766.1"/>
    </source>
</evidence>
<evidence type="ECO:0000256" key="10">
    <source>
        <dbReference type="ARBA" id="ARBA00022777"/>
    </source>
</evidence>
<dbReference type="PROSITE" id="PS50110">
    <property type="entry name" value="RESPONSE_REGULATORY"/>
    <property type="match status" value="1"/>
</dbReference>
<dbReference type="Pfam" id="PF00512">
    <property type="entry name" value="HisKA"/>
    <property type="match status" value="1"/>
</dbReference>
<feature type="transmembrane region" description="Helical" evidence="19">
    <location>
        <begin position="83"/>
        <end position="102"/>
    </location>
</feature>
<dbReference type="SMART" id="SM00448">
    <property type="entry name" value="REC"/>
    <property type="match status" value="1"/>
</dbReference>
<dbReference type="SMART" id="SM00387">
    <property type="entry name" value="HATPase_c"/>
    <property type="match status" value="1"/>
</dbReference>
<dbReference type="InterPro" id="IPR003594">
    <property type="entry name" value="HATPase_dom"/>
</dbReference>
<dbReference type="Gene3D" id="3.30.565.10">
    <property type="entry name" value="Histidine kinase-like ATPase, C-terminal domain"/>
    <property type="match status" value="1"/>
</dbReference>
<evidence type="ECO:0000256" key="15">
    <source>
        <dbReference type="ARBA" id="ARBA00024867"/>
    </source>
</evidence>
<dbReference type="RefSeq" id="WP_071175507.1">
    <property type="nucleotide sequence ID" value="NZ_CP017831.1"/>
</dbReference>
<proteinExistence type="inferred from homology"/>
<evidence type="ECO:0000256" key="8">
    <source>
        <dbReference type="ARBA" id="ARBA00022692"/>
    </source>
</evidence>
<dbReference type="PROSITE" id="PS50109">
    <property type="entry name" value="HIS_KIN"/>
    <property type="match status" value="1"/>
</dbReference>
<dbReference type="EMBL" id="CP017831">
    <property type="protein sequence ID" value="AOZ95766.1"/>
    <property type="molecule type" value="Genomic_DNA"/>
</dbReference>
<comment type="catalytic activity">
    <reaction evidence="1">
        <text>ATP + protein L-histidine = ADP + protein N-phospho-L-histidine.</text>
        <dbReference type="EC" id="2.7.13.3"/>
    </reaction>
</comment>
<organism evidence="23 24">
    <name type="scientific">Butyrivibrio hungatei</name>
    <dbReference type="NCBI Taxonomy" id="185008"/>
    <lineage>
        <taxon>Bacteria</taxon>
        <taxon>Bacillati</taxon>
        <taxon>Bacillota</taxon>
        <taxon>Clostridia</taxon>
        <taxon>Lachnospirales</taxon>
        <taxon>Lachnospiraceae</taxon>
        <taxon>Butyrivibrio</taxon>
    </lineage>
</organism>
<dbReference type="InterPro" id="IPR005467">
    <property type="entry name" value="His_kinase_dom"/>
</dbReference>
<dbReference type="CDD" id="cd17546">
    <property type="entry name" value="REC_hyHK_CKI1_RcsC-like"/>
    <property type="match status" value="1"/>
</dbReference>
<evidence type="ECO:0000256" key="13">
    <source>
        <dbReference type="ARBA" id="ARBA00023012"/>
    </source>
</evidence>
<dbReference type="InterPro" id="IPR003661">
    <property type="entry name" value="HisK_dim/P_dom"/>
</dbReference>
<keyword evidence="14 19" id="KW-0472">Membrane</keyword>
<dbReference type="GO" id="GO:0005524">
    <property type="term" value="F:ATP binding"/>
    <property type="evidence" value="ECO:0007669"/>
    <property type="project" value="UniProtKB-KW"/>
</dbReference>
<feature type="domain" description="HPt" evidence="22">
    <location>
        <begin position="840"/>
        <end position="937"/>
    </location>
</feature>
<dbReference type="PANTHER" id="PTHR45339">
    <property type="entry name" value="HYBRID SIGNAL TRANSDUCTION HISTIDINE KINASE J"/>
    <property type="match status" value="1"/>
</dbReference>
<keyword evidence="7 18" id="KW-0597">Phosphoprotein</keyword>
<dbReference type="InterPro" id="IPR001789">
    <property type="entry name" value="Sig_transdc_resp-reg_receiver"/>
</dbReference>
<dbReference type="Gene3D" id="1.10.287.130">
    <property type="match status" value="1"/>
</dbReference>
<evidence type="ECO:0000256" key="5">
    <source>
        <dbReference type="ARBA" id="ARBA00018672"/>
    </source>
</evidence>
<feature type="domain" description="Response regulatory" evidence="21">
    <location>
        <begin position="674"/>
        <end position="792"/>
    </location>
</feature>
<comment type="function">
    <text evidence="15">May play the central regulatory role in sporulation. It may be an element of the effector pathway responsible for the activation of sporulation genes in response to nutritional stress. Spo0A may act in concert with spo0H (a sigma factor) to control the expression of some genes that are critical to the sporulation process.</text>
</comment>
<keyword evidence="13" id="KW-0902">Two-component regulatory system</keyword>
<keyword evidence="6" id="KW-1003">Cell membrane</keyword>
<comment type="similarity">
    <text evidence="3">In the N-terminal section; belongs to the phytochrome family.</text>
</comment>
<dbReference type="Gene3D" id="1.20.120.160">
    <property type="entry name" value="HPT domain"/>
    <property type="match status" value="1"/>
</dbReference>
<feature type="transmembrane region" description="Helical" evidence="19">
    <location>
        <begin position="302"/>
        <end position="321"/>
    </location>
</feature>
<dbReference type="PRINTS" id="PR00344">
    <property type="entry name" value="BCTRLSENSOR"/>
</dbReference>
<evidence type="ECO:0000259" key="20">
    <source>
        <dbReference type="PROSITE" id="PS50109"/>
    </source>
</evidence>
<dbReference type="InterPro" id="IPR036890">
    <property type="entry name" value="HATPase_C_sf"/>
</dbReference>
<dbReference type="Proteomes" id="UP000179284">
    <property type="component" value="Chromosome I"/>
</dbReference>
<feature type="transmembrane region" description="Helical" evidence="19">
    <location>
        <begin position="148"/>
        <end position="170"/>
    </location>
</feature>
<dbReference type="SUPFAM" id="SSF47384">
    <property type="entry name" value="Homodimeric domain of signal transducing histidine kinase"/>
    <property type="match status" value="1"/>
</dbReference>
<feature type="modified residue" description="Phosphohistidine" evidence="17">
    <location>
        <position position="879"/>
    </location>
</feature>
<evidence type="ECO:0000256" key="1">
    <source>
        <dbReference type="ARBA" id="ARBA00000085"/>
    </source>
</evidence>
<keyword evidence="10 23" id="KW-0418">Kinase</keyword>
<evidence type="ECO:0000256" key="7">
    <source>
        <dbReference type="ARBA" id="ARBA00022553"/>
    </source>
</evidence>
<evidence type="ECO:0000256" key="17">
    <source>
        <dbReference type="PROSITE-ProRule" id="PRU00110"/>
    </source>
</evidence>
<dbReference type="Pfam" id="PF00072">
    <property type="entry name" value="Response_reg"/>
    <property type="match status" value="1"/>
</dbReference>
<dbReference type="PROSITE" id="PS50894">
    <property type="entry name" value="HPT"/>
    <property type="match status" value="1"/>
</dbReference>
<evidence type="ECO:0000256" key="9">
    <source>
        <dbReference type="ARBA" id="ARBA00022741"/>
    </source>
</evidence>
<dbReference type="KEGG" id="bhu:bhn_I0732"/>
<dbReference type="Pfam" id="PF02518">
    <property type="entry name" value="HATPase_c"/>
    <property type="match status" value="1"/>
</dbReference>
<comment type="subcellular location">
    <subcellularLocation>
        <location evidence="2">Cell membrane</location>
        <topology evidence="2">Multi-pass membrane protein</topology>
    </subcellularLocation>
</comment>